<dbReference type="InterPro" id="IPR001895">
    <property type="entry name" value="RASGEF_cat_dom"/>
</dbReference>
<dbReference type="SUPFAM" id="SSF88697">
    <property type="entry name" value="PUA domain-like"/>
    <property type="match status" value="1"/>
</dbReference>
<dbReference type="SMART" id="SM00228">
    <property type="entry name" value="PDZ"/>
    <property type="match status" value="1"/>
</dbReference>
<evidence type="ECO:0000313" key="18">
    <source>
        <dbReference type="Proteomes" id="UP000005237"/>
    </source>
</evidence>
<dbReference type="GO" id="GO:0040002">
    <property type="term" value="P:collagen and cuticulin-based cuticle development"/>
    <property type="evidence" value="ECO:0007669"/>
    <property type="project" value="EnsemblMetazoa"/>
</dbReference>
<evidence type="ECO:0000259" key="14">
    <source>
        <dbReference type="PROSITE" id="PS50106"/>
    </source>
</evidence>
<dbReference type="SMART" id="SM00100">
    <property type="entry name" value="cNMP"/>
    <property type="match status" value="1"/>
</dbReference>
<dbReference type="FunFam" id="3.40.50.620:FF:000006">
    <property type="entry name" value="bifunctional 3'-phosphoadenosine 5'-phosphosulfate synthase 1"/>
    <property type="match status" value="1"/>
</dbReference>
<organism evidence="17 18">
    <name type="scientific">Caenorhabditis japonica</name>
    <dbReference type="NCBI Taxonomy" id="281687"/>
    <lineage>
        <taxon>Eukaryota</taxon>
        <taxon>Metazoa</taxon>
        <taxon>Ecdysozoa</taxon>
        <taxon>Nematoda</taxon>
        <taxon>Chromadorea</taxon>
        <taxon>Rhabditida</taxon>
        <taxon>Rhabditina</taxon>
        <taxon>Rhabditomorpha</taxon>
        <taxon>Rhabditoidea</taxon>
        <taxon>Rhabditidae</taxon>
        <taxon>Peloderinae</taxon>
        <taxon>Caenorhabditis</taxon>
    </lineage>
</organism>
<dbReference type="PANTHER" id="PTHR11055">
    <property type="entry name" value="BIFUNCTIONAL 3'-PHOSPHOADENOSINE 5'-PHOSPHOSULFATE SYNTHASE"/>
    <property type="match status" value="1"/>
</dbReference>
<evidence type="ECO:0000256" key="8">
    <source>
        <dbReference type="ARBA" id="ARBA00022741"/>
    </source>
</evidence>
<evidence type="ECO:0000256" key="2">
    <source>
        <dbReference type="ARBA" id="ARBA00007268"/>
    </source>
</evidence>
<dbReference type="PROSITE" id="PS50106">
    <property type="entry name" value="PDZ"/>
    <property type="match status" value="1"/>
</dbReference>
<dbReference type="InterPro" id="IPR014729">
    <property type="entry name" value="Rossmann-like_a/b/a_fold"/>
</dbReference>
<dbReference type="InterPro" id="IPR027417">
    <property type="entry name" value="P-loop_NTPase"/>
</dbReference>
<dbReference type="InterPro" id="IPR001478">
    <property type="entry name" value="PDZ"/>
</dbReference>
<keyword evidence="9" id="KW-0067">ATP-binding</keyword>
<dbReference type="GO" id="GO:0004781">
    <property type="term" value="F:sulfate adenylyltransferase (ATP) activity"/>
    <property type="evidence" value="ECO:0007669"/>
    <property type="project" value="InterPro"/>
</dbReference>
<dbReference type="CDD" id="cd00038">
    <property type="entry name" value="CAP_ED"/>
    <property type="match status" value="1"/>
</dbReference>
<dbReference type="GO" id="GO:0008544">
    <property type="term" value="P:epidermis development"/>
    <property type="evidence" value="ECO:0007669"/>
    <property type="project" value="EnsemblMetazoa"/>
</dbReference>
<dbReference type="PROSITE" id="PS00720">
    <property type="entry name" value="RASGEF"/>
    <property type="match status" value="1"/>
</dbReference>
<evidence type="ECO:0000256" key="4">
    <source>
        <dbReference type="ARBA" id="ARBA00010829"/>
    </source>
</evidence>
<dbReference type="GO" id="GO:0000103">
    <property type="term" value="P:sulfate assimilation"/>
    <property type="evidence" value="ECO:0007669"/>
    <property type="project" value="InterPro"/>
</dbReference>
<dbReference type="CDD" id="cd00517">
    <property type="entry name" value="ATPS"/>
    <property type="match status" value="1"/>
</dbReference>
<dbReference type="GO" id="GO:0050428">
    <property type="term" value="P:3'-phosphoadenosine 5'-phosphosulfate biosynthetic process"/>
    <property type="evidence" value="ECO:0007669"/>
    <property type="project" value="TreeGrafter"/>
</dbReference>
<keyword evidence="5 10" id="KW-0344">Guanine-nucleotide releasing factor</keyword>
<feature type="domain" description="PDZ" evidence="14">
    <location>
        <begin position="425"/>
        <end position="492"/>
    </location>
</feature>
<feature type="region of interest" description="Disordered" evidence="11">
    <location>
        <begin position="79"/>
        <end position="141"/>
    </location>
</feature>
<keyword evidence="18" id="KW-1185">Reference proteome</keyword>
<dbReference type="GO" id="GO:0007264">
    <property type="term" value="P:small GTPase-mediated signal transduction"/>
    <property type="evidence" value="ECO:0007669"/>
    <property type="project" value="InterPro"/>
</dbReference>
<dbReference type="Pfam" id="PF01583">
    <property type="entry name" value="APS_kinase"/>
    <property type="match status" value="1"/>
</dbReference>
<evidence type="ECO:0000256" key="7">
    <source>
        <dbReference type="ARBA" id="ARBA00022695"/>
    </source>
</evidence>
<dbReference type="Gene3D" id="3.10.400.10">
    <property type="entry name" value="Sulfate adenylyltransferase"/>
    <property type="match status" value="1"/>
</dbReference>
<dbReference type="SMART" id="SM00314">
    <property type="entry name" value="RA"/>
    <property type="match status" value="1"/>
</dbReference>
<sequence>MSLDSLAMPPPPVPPRPLRLPPTAAKGPAPLPPRGLPRTYPLDFPVDVPTTSYNDQHRSQVYLNGLSADEDTLVRVKHRREKSNSIGGLVNGNSAAARRLRGRSTASSTTTEGETASNEGADSDEEEGSMPSQESSSGGFMDLRDSVRECLEKEPSERNSEDLAVLLDFMQHMSAFAALPMSIKRQLCLKMVFAVVNDAGTIVLGHQEKLDSWSVIVNGCVEVVKPSGERVEFKLGDSFGAEPTPSVQFHVGEMRTLVDDCEFVLVEHRDFCAIMSTIGEHIQKDRDGLTGEVVSEIERRTVGNLCGQVLIKGKPDKLIQHLVDERDQNVDPHYVDDFLLTYRVFIRDPTTIFEKLMLWFADSVYRDKVARLVLLWVNNHFNDFETNDEMWNLLERFEGALERDGMHSQLSLLNIACSVKAKPRTVVLTRRKDDKMMVRLVGGQETGTSVFVAEVFPDTSAAREGVKRADEMLEINQQSAKYLSAKKVEDMLIGSLSLTLMLKNNVLGYKEIIGKIEHNKPKNGAIRASGVVPMVIPVHKSSVSSGLRSGKSSSSSNKSSMMDKLMTILKSGKEESGDFTDEARISSAELRPSRSNPDITSISQYYGPVRSECPEHVLKIYRNDQTFKYLPVYKETSAQNVVQLALQEFNMTAEGSPEWSLCECTVTIDGVIKQRRLPPQMENLAERIALNSRYYLKNNSRSEPLVPDELAPELLKESQTQLLSLNAQVVAAQLTLQDFSVFSAIEPTEFIDNLFKIDSKYGSPKLEEFEQLFNREMWWVATEICTERHVQKRAKLIKKFIKVARYCRDLRNFNSMFAIMSGLDKPAVRRLHSSWERVSGKYIRMLDEIHQLVDPSRNMSKYRQHLADVAQEPPVVPIYPVIKKDLTFAHDGNATYAEKLVNFEKLRLIAKSIRGVMKLSSAPYEIASMAERSGGAVIDALLHMNSFENSNVATMRKGMSGKNNQPRKKVYEQALMVRKVKAYLEGLHVVDNEMELDSMSYDIEPQVQTARGPVNNIRRVPSPTPSSLSSQSTGSAEQSRHHRLLLNGNGSMSAGGGAKFGVESPQAVQKMLALVQNSKVKELYKKARAGQIRGFTGIDSAYEPPEKAEIVLDAGKDGVQQCVQQVLDHLESISLLPEQMPDVPAVRELFVENEELVKESLELPTVELRKVDLQWLQVLAEGWATPLTGFMRERQYLQCMHFGQLIDLKHKVAFVGEADDGKEDAWPLVEEINQSVPIVLPISEDVKNTLNASKKIALKYNGEVVAVLSDPEIFEHRKEERVCRQFGTNDPRHPAVAQVLESGDWLLGGDVAVLKKIVFNDGLDKYRKTPNELRAIFADKQADAVFAFQLRNPIHNGHALLMRDTREKLLAEHKNPILLLHPLGGWTKDDDVPLEVRIRQHEAVIAEGVLDPRWTVLSIFPSPMMYAGPTEVQWHARSRIAAGIQHYIVGRDPAGIQKPGSADALYETTHGAKVLSMAPGLSALRILPFRVAAYDKTAKQMTFFDPSRKDDFENISGTKMRGLARSGETPPDGFMAPTAWQVLAAYYKSLSAAK</sequence>
<dbReference type="Gene3D" id="3.10.20.90">
    <property type="entry name" value="Phosphatidylinositol 3-kinase Catalytic Subunit, Chain A, domain 1"/>
    <property type="match status" value="1"/>
</dbReference>
<comment type="similarity">
    <text evidence="3">In the C-terminal section; belongs to the sulfate adenylyltransferase family.</text>
</comment>
<reference evidence="18" key="1">
    <citation type="submission" date="2010-08" db="EMBL/GenBank/DDBJ databases">
        <authorList>
            <consortium name="Caenorhabditis japonica Sequencing Consortium"/>
            <person name="Wilson R.K."/>
        </authorList>
    </citation>
    <scope>NUCLEOTIDE SEQUENCE [LARGE SCALE GENOMIC DNA]</scope>
    <source>
        <strain evidence="18">DF5081</strain>
    </source>
</reference>
<dbReference type="InterPro" id="IPR023578">
    <property type="entry name" value="Ras_GEF_dom_sf"/>
</dbReference>
<feature type="domain" description="N-terminal Ras-GEF" evidence="16">
    <location>
        <begin position="306"/>
        <end position="420"/>
    </location>
</feature>
<keyword evidence="7" id="KW-0548">Nucleotidyltransferase</keyword>
<dbReference type="InterPro" id="IPR036964">
    <property type="entry name" value="RASGEF_cat_dom_sf"/>
</dbReference>
<feature type="region of interest" description="Disordered" evidence="11">
    <location>
        <begin position="1"/>
        <end position="40"/>
    </location>
</feature>
<dbReference type="SMART" id="SM00229">
    <property type="entry name" value="RasGEFN"/>
    <property type="match status" value="1"/>
</dbReference>
<comment type="similarity">
    <text evidence="4">Belongs to the RAPGEF2 family.</text>
</comment>
<feature type="compositionally biased region" description="Low complexity" evidence="11">
    <location>
        <begin position="542"/>
        <end position="560"/>
    </location>
</feature>
<feature type="domain" description="Ras-associating" evidence="15">
    <location>
        <begin position="614"/>
        <end position="701"/>
    </location>
</feature>
<dbReference type="Gene3D" id="1.10.840.10">
    <property type="entry name" value="Ras guanine-nucleotide exchange factors catalytic domain"/>
    <property type="match status" value="1"/>
</dbReference>
<evidence type="ECO:0000256" key="3">
    <source>
        <dbReference type="ARBA" id="ARBA00009290"/>
    </source>
</evidence>
<dbReference type="PROSITE" id="PS50200">
    <property type="entry name" value="RA"/>
    <property type="match status" value="1"/>
</dbReference>
<evidence type="ECO:0000256" key="9">
    <source>
        <dbReference type="ARBA" id="ARBA00022840"/>
    </source>
</evidence>
<dbReference type="InterPro" id="IPR019804">
    <property type="entry name" value="Ras_G-nucl-exch_fac_CS"/>
</dbReference>
<comment type="similarity">
    <text evidence="2">In the N-terminal section; belongs to the APS kinase family.</text>
</comment>
<protein>
    <submittedName>
        <fullName evidence="17">Sulfate adenylate transferase</fullName>
    </submittedName>
</protein>
<dbReference type="InterPro" id="IPR025980">
    <property type="entry name" value="ATP-Sase_PUA-like_dom"/>
</dbReference>
<dbReference type="Gene3D" id="2.30.42.10">
    <property type="match status" value="1"/>
</dbReference>
<dbReference type="PROSITE" id="PS50009">
    <property type="entry name" value="RASGEF_CAT"/>
    <property type="match status" value="1"/>
</dbReference>
<evidence type="ECO:0000256" key="5">
    <source>
        <dbReference type="ARBA" id="ARBA00022658"/>
    </source>
</evidence>
<dbReference type="InterPro" id="IPR000159">
    <property type="entry name" value="RA_dom"/>
</dbReference>
<dbReference type="Gene3D" id="2.60.120.10">
    <property type="entry name" value="Jelly Rolls"/>
    <property type="match status" value="1"/>
</dbReference>
<dbReference type="SMART" id="SM00147">
    <property type="entry name" value="RasGEF"/>
    <property type="match status" value="1"/>
</dbReference>
<dbReference type="GO" id="GO:0018996">
    <property type="term" value="P:molting cycle, collagen and cuticulin-based cuticle"/>
    <property type="evidence" value="ECO:0007669"/>
    <property type="project" value="EnsemblMetazoa"/>
</dbReference>
<proteinExistence type="inferred from homology"/>
<dbReference type="InterPro" id="IPR000595">
    <property type="entry name" value="cNMP-bd_dom"/>
</dbReference>
<dbReference type="Gene3D" id="3.40.50.620">
    <property type="entry name" value="HUPs"/>
    <property type="match status" value="1"/>
</dbReference>
<dbReference type="PROSITE" id="PS50042">
    <property type="entry name" value="CNMP_BINDING_3"/>
    <property type="match status" value="1"/>
</dbReference>
<feature type="compositionally biased region" description="Pro residues" evidence="11">
    <location>
        <begin position="8"/>
        <end position="20"/>
    </location>
</feature>
<dbReference type="Pfam" id="PF00618">
    <property type="entry name" value="RasGEF_N"/>
    <property type="match status" value="1"/>
</dbReference>
<dbReference type="InterPro" id="IPR014710">
    <property type="entry name" value="RmlC-like_jellyroll"/>
</dbReference>
<keyword evidence="8" id="KW-0547">Nucleotide-binding</keyword>
<dbReference type="Gene3D" id="3.40.50.300">
    <property type="entry name" value="P-loop containing nucleotide triphosphate hydrolases"/>
    <property type="match status" value="1"/>
</dbReference>
<evidence type="ECO:0000256" key="11">
    <source>
        <dbReference type="SAM" id="MobiDB-lite"/>
    </source>
</evidence>
<dbReference type="SUPFAM" id="SSF48366">
    <property type="entry name" value="Ras GEF"/>
    <property type="match status" value="1"/>
</dbReference>
<feature type="compositionally biased region" description="Low complexity" evidence="11">
    <location>
        <begin position="91"/>
        <end position="120"/>
    </location>
</feature>
<evidence type="ECO:0000259" key="12">
    <source>
        <dbReference type="PROSITE" id="PS50009"/>
    </source>
</evidence>
<dbReference type="InterPro" id="IPR015947">
    <property type="entry name" value="PUA-like_sf"/>
</dbReference>
<dbReference type="PROSITE" id="PS50212">
    <property type="entry name" value="RASGEF_NTER"/>
    <property type="match status" value="1"/>
</dbReference>
<dbReference type="Proteomes" id="UP000005237">
    <property type="component" value="Unassembled WGS sequence"/>
</dbReference>
<dbReference type="InterPro" id="IPR018490">
    <property type="entry name" value="cNMP-bd_dom_sf"/>
</dbReference>
<dbReference type="GO" id="GO:0005085">
    <property type="term" value="F:guanyl-nucleotide exchange factor activity"/>
    <property type="evidence" value="ECO:0007669"/>
    <property type="project" value="UniProtKB-KW"/>
</dbReference>
<feature type="region of interest" description="Disordered" evidence="11">
    <location>
        <begin position="1007"/>
        <end position="1040"/>
    </location>
</feature>
<dbReference type="InterPro" id="IPR024951">
    <property type="entry name" value="Sulfurylase_cat_dom"/>
</dbReference>
<dbReference type="Pfam" id="PF01747">
    <property type="entry name" value="ATP-sulfurylase"/>
    <property type="match status" value="1"/>
</dbReference>
<dbReference type="InterPro" id="IPR000651">
    <property type="entry name" value="Ras-like_Gua-exchang_fac_N"/>
</dbReference>
<feature type="domain" description="Ras-GEF" evidence="12">
    <location>
        <begin position="726"/>
        <end position="956"/>
    </location>
</feature>
<dbReference type="Pfam" id="PF00595">
    <property type="entry name" value="PDZ"/>
    <property type="match status" value="1"/>
</dbReference>
<dbReference type="EnsemblMetazoa" id="CJA09185b.1">
    <property type="protein sequence ID" value="CJA09185b.1"/>
    <property type="gene ID" value="WBGene00128390"/>
</dbReference>
<dbReference type="GO" id="GO:0004020">
    <property type="term" value="F:adenylylsulfate kinase activity"/>
    <property type="evidence" value="ECO:0007669"/>
    <property type="project" value="TreeGrafter"/>
</dbReference>
<dbReference type="PANTHER" id="PTHR11055:SF1">
    <property type="entry name" value="PAPS SYNTHETASE, ISOFORM D"/>
    <property type="match status" value="1"/>
</dbReference>
<dbReference type="InterPro" id="IPR002650">
    <property type="entry name" value="Sulphate_adenylyltransferase"/>
</dbReference>
<evidence type="ECO:0000256" key="10">
    <source>
        <dbReference type="PROSITE-ProRule" id="PRU00168"/>
    </source>
</evidence>
<dbReference type="Pfam" id="PF14306">
    <property type="entry name" value="PUA_2"/>
    <property type="match status" value="1"/>
</dbReference>
<dbReference type="SUPFAM" id="SSF50156">
    <property type="entry name" value="PDZ domain-like"/>
    <property type="match status" value="1"/>
</dbReference>
<evidence type="ECO:0000259" key="15">
    <source>
        <dbReference type="PROSITE" id="PS50200"/>
    </source>
</evidence>
<feature type="region of interest" description="Disordered" evidence="11">
    <location>
        <begin position="542"/>
        <end position="561"/>
    </location>
</feature>
<dbReference type="Pfam" id="PF00788">
    <property type="entry name" value="RA"/>
    <property type="match status" value="1"/>
</dbReference>
<dbReference type="GO" id="GO:0060102">
    <property type="term" value="C:cuticular extracellular matrix"/>
    <property type="evidence" value="ECO:0007669"/>
    <property type="project" value="EnsemblMetazoa"/>
</dbReference>
<feature type="compositionally biased region" description="Low complexity" evidence="11">
    <location>
        <begin position="1025"/>
        <end position="1037"/>
    </location>
</feature>
<evidence type="ECO:0000256" key="6">
    <source>
        <dbReference type="ARBA" id="ARBA00022679"/>
    </source>
</evidence>
<evidence type="ECO:0000313" key="17">
    <source>
        <dbReference type="EnsemblMetazoa" id="CJA09185b.1"/>
    </source>
</evidence>
<dbReference type="FunFam" id="3.10.400.10:FF:000004">
    <property type="entry name" value="PAPS synthetase, isoform D"/>
    <property type="match status" value="1"/>
</dbReference>
<dbReference type="SUPFAM" id="SSF54236">
    <property type="entry name" value="Ubiquitin-like"/>
    <property type="match status" value="1"/>
</dbReference>
<dbReference type="InterPro" id="IPR059117">
    <property type="entry name" value="APS_kinase_dom"/>
</dbReference>
<dbReference type="SUPFAM" id="SSF52374">
    <property type="entry name" value="Nucleotidylyl transferase"/>
    <property type="match status" value="1"/>
</dbReference>
<dbReference type="CDD" id="cd00155">
    <property type="entry name" value="RasGEF"/>
    <property type="match status" value="1"/>
</dbReference>
<dbReference type="InterPro" id="IPR029071">
    <property type="entry name" value="Ubiquitin-like_domsf"/>
</dbReference>
<dbReference type="CDD" id="cd06224">
    <property type="entry name" value="REM"/>
    <property type="match status" value="1"/>
</dbReference>
<dbReference type="GO" id="GO:0005524">
    <property type="term" value="F:ATP binding"/>
    <property type="evidence" value="ECO:0007669"/>
    <property type="project" value="UniProtKB-KW"/>
</dbReference>
<accession>A0A8R1HUK6</accession>
<reference evidence="17" key="2">
    <citation type="submission" date="2022-06" db="UniProtKB">
        <authorList>
            <consortium name="EnsemblMetazoa"/>
        </authorList>
    </citation>
    <scope>IDENTIFICATION</scope>
    <source>
        <strain evidence="17">DF5081</strain>
    </source>
</reference>
<dbReference type="CDD" id="cd01785">
    <property type="entry name" value="RA_PDZ-GEF1"/>
    <property type="match status" value="1"/>
</dbReference>
<comment type="pathway">
    <text evidence="1">Sulfur metabolism; sulfate assimilation.</text>
</comment>
<evidence type="ECO:0000259" key="16">
    <source>
        <dbReference type="PROSITE" id="PS50212"/>
    </source>
</evidence>
<keyword evidence="6" id="KW-0808">Transferase</keyword>
<dbReference type="Pfam" id="PF00617">
    <property type="entry name" value="RasGEF"/>
    <property type="match status" value="1"/>
</dbReference>
<dbReference type="InterPro" id="IPR036034">
    <property type="entry name" value="PDZ_sf"/>
</dbReference>
<dbReference type="SUPFAM" id="SSF51206">
    <property type="entry name" value="cAMP-binding domain-like"/>
    <property type="match status" value="1"/>
</dbReference>
<dbReference type="Gene3D" id="1.20.870.10">
    <property type="entry name" value="Son of sevenless (SoS) protein Chain: S domain 1"/>
    <property type="match status" value="1"/>
</dbReference>
<evidence type="ECO:0000256" key="1">
    <source>
        <dbReference type="ARBA" id="ARBA00005050"/>
    </source>
</evidence>
<feature type="domain" description="Cyclic nucleotide-binding" evidence="13">
    <location>
        <begin position="175"/>
        <end position="240"/>
    </location>
</feature>
<name>A0A8R1HUK6_CAEJA</name>
<evidence type="ECO:0000259" key="13">
    <source>
        <dbReference type="PROSITE" id="PS50042"/>
    </source>
</evidence>